<proteinExistence type="predicted"/>
<organism evidence="1 2">
    <name type="scientific">Sulfidibacter corallicola</name>
    <dbReference type="NCBI Taxonomy" id="2818388"/>
    <lineage>
        <taxon>Bacteria</taxon>
        <taxon>Pseudomonadati</taxon>
        <taxon>Acidobacteriota</taxon>
        <taxon>Holophagae</taxon>
        <taxon>Acanthopleuribacterales</taxon>
        <taxon>Acanthopleuribacteraceae</taxon>
        <taxon>Sulfidibacter</taxon>
    </lineage>
</organism>
<name>A0A8A4TWC1_SULCO</name>
<dbReference type="EMBL" id="CP071793">
    <property type="protein sequence ID" value="QTD53790.1"/>
    <property type="molecule type" value="Genomic_DNA"/>
</dbReference>
<evidence type="ECO:0000313" key="1">
    <source>
        <dbReference type="EMBL" id="QTD53790.1"/>
    </source>
</evidence>
<dbReference type="KEGG" id="scor:J3U87_15175"/>
<gene>
    <name evidence="1" type="ORF">J3U87_15175</name>
</gene>
<protein>
    <submittedName>
        <fullName evidence="1">Uncharacterized protein</fullName>
    </submittedName>
</protein>
<accession>A0A8A4TWC1</accession>
<keyword evidence="2" id="KW-1185">Reference proteome</keyword>
<dbReference type="RefSeq" id="WP_237383890.1">
    <property type="nucleotide sequence ID" value="NZ_CP071793.1"/>
</dbReference>
<evidence type="ECO:0000313" key="2">
    <source>
        <dbReference type="Proteomes" id="UP000663929"/>
    </source>
</evidence>
<sequence>MLETQPISRTAYPSGRRSRIPLPQGELKVREIEAGWDEETLLHQAGIFGLKEVVAKLHLVSAKLKKMAYDSESAWTDMGIDLHEGAWLVHMPTFAAWYRHHRNTLIRVVHQDWDANTLLCQEGRFFLLEVCTKIPFTTQQLRYQARKLMDPRTEMGIWKDPDRKHYLVQMEVFGPWLRKVWHKSKGS</sequence>
<dbReference type="Proteomes" id="UP000663929">
    <property type="component" value="Chromosome"/>
</dbReference>
<dbReference type="AlphaFoldDB" id="A0A8A4TWC1"/>
<reference evidence="1" key="1">
    <citation type="submission" date="2021-03" db="EMBL/GenBank/DDBJ databases">
        <title>Acanthopleuribacteraceae sp. M133.</title>
        <authorList>
            <person name="Wang G."/>
        </authorList>
    </citation>
    <scope>NUCLEOTIDE SEQUENCE</scope>
    <source>
        <strain evidence="1">M133</strain>
    </source>
</reference>